<dbReference type="OrthoDB" id="341421at2759"/>
<dbReference type="Proteomes" id="UP000308267">
    <property type="component" value="Unassembled WGS sequence"/>
</dbReference>
<sequence>MEMELFEDWLNSGVDWPHPGRTLLLLSSHMDQYGRGLVSRTSISPGDCCLAIPSNDLKLVLTPFRCANMMNFCGCFRQLQISISLNPFDVLVLFIHHLIRPWLPNCPLASIWKPYISSLPPHYTDPAFVLTSNTCRDNSAEPFSFRSQDVQILIQKSLERFQSTYDACSPLLFAPASSLSNADPATVEFAWAWSTVNSRCVYCQLNENCSPPTSTFISLMAAFLQVPVEQFCERIKLIPDRYSDTALIPFFDFLNHCPLVDSRLEVDRTGKAIQLFIQQSFGSGEQVLINYGPHDNLTLFIEYGFSLLPFENPHNAVYPSNVDLLQFFTSEYYHSAAQPASISTSKWEPQLCLILHDVLERLGLSQALLSTSPVTWPSICFSFEGASFHLSLLLYCVHHAVLSGCRYSELPSSLSARHSIFSLPEQEVLSVVQKPLNNLAKQLLCDTILDEQQLQTLVLKVDSSKEMVILCQCYDELKKVLLSRRSVLENFIT</sequence>
<name>A0A4S2MLN7_OPIFE</name>
<reference evidence="1 2" key="1">
    <citation type="journal article" date="2019" name="BMC Genomics">
        <title>New insights from Opisthorchis felineus genome: update on genomics of the epidemiologically important liver flukes.</title>
        <authorList>
            <person name="Ershov N.I."/>
            <person name="Mordvinov V.A."/>
            <person name="Prokhortchouk E.B."/>
            <person name="Pakharukova M.Y."/>
            <person name="Gunbin K.V."/>
            <person name="Ustyantsev K."/>
            <person name="Genaev M.A."/>
            <person name="Blinov A.G."/>
            <person name="Mazur A."/>
            <person name="Boulygina E."/>
            <person name="Tsygankova S."/>
            <person name="Khrameeva E."/>
            <person name="Chekanov N."/>
            <person name="Fan G."/>
            <person name="Xiao A."/>
            <person name="Zhang H."/>
            <person name="Xu X."/>
            <person name="Yang H."/>
            <person name="Solovyev V."/>
            <person name="Lee S.M."/>
            <person name="Liu X."/>
            <person name="Afonnikov D.A."/>
            <person name="Skryabin K.G."/>
        </authorList>
    </citation>
    <scope>NUCLEOTIDE SEQUENCE [LARGE SCALE GENOMIC DNA]</scope>
    <source>
        <strain evidence="1">AK-0245</strain>
        <tissue evidence="1">Whole organism</tissue>
    </source>
</reference>
<evidence type="ECO:0000313" key="1">
    <source>
        <dbReference type="EMBL" id="TGZ75468.1"/>
    </source>
</evidence>
<gene>
    <name evidence="1" type="ORF">CRM22_000357</name>
</gene>
<dbReference type="InterPro" id="IPR050600">
    <property type="entry name" value="SETD3_SETD6_MTase"/>
</dbReference>
<protein>
    <submittedName>
        <fullName evidence="1">Uncharacterized protein</fullName>
    </submittedName>
</protein>
<dbReference type="PANTHER" id="PTHR13271:SF151">
    <property type="entry name" value="SET DOMAIN-CONTAINING PROTEIN 4"/>
    <property type="match status" value="1"/>
</dbReference>
<evidence type="ECO:0000313" key="2">
    <source>
        <dbReference type="Proteomes" id="UP000308267"/>
    </source>
</evidence>
<comment type="caution">
    <text evidence="1">The sequence shown here is derived from an EMBL/GenBank/DDBJ whole genome shotgun (WGS) entry which is preliminary data.</text>
</comment>
<proteinExistence type="predicted"/>
<dbReference type="STRING" id="147828.A0A4S2MLN7"/>
<dbReference type="GO" id="GO:0016279">
    <property type="term" value="F:protein-lysine N-methyltransferase activity"/>
    <property type="evidence" value="ECO:0007669"/>
    <property type="project" value="TreeGrafter"/>
</dbReference>
<dbReference type="Gene3D" id="3.90.1410.10">
    <property type="entry name" value="set domain protein methyltransferase, domain 1"/>
    <property type="match status" value="1"/>
</dbReference>
<dbReference type="SUPFAM" id="SSF82199">
    <property type="entry name" value="SET domain"/>
    <property type="match status" value="1"/>
</dbReference>
<dbReference type="InterPro" id="IPR046341">
    <property type="entry name" value="SET_dom_sf"/>
</dbReference>
<dbReference type="PANTHER" id="PTHR13271">
    <property type="entry name" value="UNCHARACTERIZED PUTATIVE METHYLTRANSFERASE"/>
    <property type="match status" value="1"/>
</dbReference>
<accession>A0A4S2MLN7</accession>
<dbReference type="EMBL" id="SJOL01000678">
    <property type="protein sequence ID" value="TGZ75468.1"/>
    <property type="molecule type" value="Genomic_DNA"/>
</dbReference>
<keyword evidence="2" id="KW-1185">Reference proteome</keyword>
<organism evidence="1 2">
    <name type="scientific">Opisthorchis felineus</name>
    <dbReference type="NCBI Taxonomy" id="147828"/>
    <lineage>
        <taxon>Eukaryota</taxon>
        <taxon>Metazoa</taxon>
        <taxon>Spiralia</taxon>
        <taxon>Lophotrochozoa</taxon>
        <taxon>Platyhelminthes</taxon>
        <taxon>Trematoda</taxon>
        <taxon>Digenea</taxon>
        <taxon>Opisthorchiida</taxon>
        <taxon>Opisthorchiata</taxon>
        <taxon>Opisthorchiidae</taxon>
        <taxon>Opisthorchis</taxon>
    </lineage>
</organism>
<dbReference type="AlphaFoldDB" id="A0A4S2MLN7"/>